<comment type="caution">
    <text evidence="1">The sequence shown here is derived from an EMBL/GenBank/DDBJ whole genome shotgun (WGS) entry which is preliminary data.</text>
</comment>
<reference evidence="1 2" key="1">
    <citation type="submission" date="2019-07" db="EMBL/GenBank/DDBJ databases">
        <title>Georgenia wutianyii sp. nov. and Georgenia *** sp. nov. isolated from plateau pika (Ochotona curzoniae) in the Qinghai-Tibet plateau of China.</title>
        <authorList>
            <person name="Tian Z."/>
        </authorList>
    </citation>
    <scope>NUCLEOTIDE SEQUENCE [LARGE SCALE GENOMIC DNA]</scope>
    <source>
        <strain evidence="1 2">Z446</strain>
    </source>
</reference>
<organism evidence="1 2">
    <name type="scientific">Georgenia yuyongxinii</name>
    <dbReference type="NCBI Taxonomy" id="2589797"/>
    <lineage>
        <taxon>Bacteria</taxon>
        <taxon>Bacillati</taxon>
        <taxon>Actinomycetota</taxon>
        <taxon>Actinomycetes</taxon>
        <taxon>Micrococcales</taxon>
        <taxon>Bogoriellaceae</taxon>
        <taxon>Georgenia</taxon>
    </lineage>
</organism>
<evidence type="ECO:0000313" key="2">
    <source>
        <dbReference type="Proteomes" id="UP000318693"/>
    </source>
</evidence>
<accession>A0A552WKP1</accession>
<keyword evidence="2" id="KW-1185">Reference proteome</keyword>
<sequence>MQYPVDIVDLRDALTAGVRLREVVGAETAAAAVTEAMASVRALLNPEPRRRLILPGSFESARR</sequence>
<protein>
    <submittedName>
        <fullName evidence="1">Uncharacterized protein</fullName>
    </submittedName>
</protein>
<dbReference type="EMBL" id="VJXR01000094">
    <property type="protein sequence ID" value="TRW43234.1"/>
    <property type="molecule type" value="Genomic_DNA"/>
</dbReference>
<dbReference type="RefSeq" id="WP_143419911.1">
    <property type="nucleotide sequence ID" value="NZ_VJXR01000094.1"/>
</dbReference>
<proteinExistence type="predicted"/>
<dbReference type="AlphaFoldDB" id="A0A552WKP1"/>
<dbReference type="Proteomes" id="UP000318693">
    <property type="component" value="Unassembled WGS sequence"/>
</dbReference>
<evidence type="ECO:0000313" key="1">
    <source>
        <dbReference type="EMBL" id="TRW43234.1"/>
    </source>
</evidence>
<gene>
    <name evidence="1" type="ORF">FJ693_18490</name>
</gene>
<name>A0A552WKP1_9MICO</name>